<dbReference type="Gene3D" id="3.40.190.10">
    <property type="entry name" value="Periplasmic binding protein-like II"/>
    <property type="match status" value="1"/>
</dbReference>
<proteinExistence type="inferred from homology"/>
<evidence type="ECO:0000256" key="3">
    <source>
        <dbReference type="ARBA" id="ARBA00022729"/>
    </source>
</evidence>
<reference evidence="6 7" key="1">
    <citation type="submission" date="2023-10" db="EMBL/GenBank/DDBJ databases">
        <title>Development of a sustainable strategy for remediation of hydrocarbon-contaminated territories based on the waste exchange concept.</title>
        <authorList>
            <person name="Krivoruchko A."/>
        </authorList>
    </citation>
    <scope>NUCLEOTIDE SEQUENCE [LARGE SCALE GENOMIC DNA]</scope>
    <source>
        <strain evidence="6 7">IEGM 1203</strain>
    </source>
</reference>
<evidence type="ECO:0000313" key="6">
    <source>
        <dbReference type="EMBL" id="MDV6271000.1"/>
    </source>
</evidence>
<dbReference type="InterPro" id="IPR000914">
    <property type="entry name" value="SBP_5_dom"/>
</dbReference>
<evidence type="ECO:0000313" key="7">
    <source>
        <dbReference type="Proteomes" id="UP001185927"/>
    </source>
</evidence>
<keyword evidence="2" id="KW-0813">Transport</keyword>
<dbReference type="Proteomes" id="UP001185927">
    <property type="component" value="Unassembled WGS sequence"/>
</dbReference>
<dbReference type="PANTHER" id="PTHR30290:SF9">
    <property type="entry name" value="OLIGOPEPTIDE-BINDING PROTEIN APPA"/>
    <property type="match status" value="1"/>
</dbReference>
<dbReference type="Pfam" id="PF00496">
    <property type="entry name" value="SBP_bac_5"/>
    <property type="match status" value="1"/>
</dbReference>
<comment type="similarity">
    <text evidence="1">Belongs to the bacterial solute-binding protein 5 family.</text>
</comment>
<evidence type="ECO:0000259" key="5">
    <source>
        <dbReference type="Pfam" id="PF00496"/>
    </source>
</evidence>
<name>A0ABU4C3C1_RHOGO</name>
<gene>
    <name evidence="6" type="ORF">R3Q16_30700</name>
</gene>
<dbReference type="RefSeq" id="WP_317545448.1">
    <property type="nucleotide sequence ID" value="NZ_JAWLKB010000028.1"/>
</dbReference>
<dbReference type="Gene3D" id="3.10.105.10">
    <property type="entry name" value="Dipeptide-binding Protein, Domain 3"/>
    <property type="match status" value="1"/>
</dbReference>
<dbReference type="PANTHER" id="PTHR30290">
    <property type="entry name" value="PERIPLASMIC BINDING COMPONENT OF ABC TRANSPORTER"/>
    <property type="match status" value="1"/>
</dbReference>
<keyword evidence="3 4" id="KW-0732">Signal</keyword>
<dbReference type="InterPro" id="IPR039424">
    <property type="entry name" value="SBP_5"/>
</dbReference>
<accession>A0ABU4C3C1</accession>
<dbReference type="PIRSF" id="PIRSF002741">
    <property type="entry name" value="MppA"/>
    <property type="match status" value="1"/>
</dbReference>
<organism evidence="6 7">
    <name type="scientific">Rhodococcus globerulus</name>
    <dbReference type="NCBI Taxonomy" id="33008"/>
    <lineage>
        <taxon>Bacteria</taxon>
        <taxon>Bacillati</taxon>
        <taxon>Actinomycetota</taxon>
        <taxon>Actinomycetes</taxon>
        <taxon>Mycobacteriales</taxon>
        <taxon>Nocardiaceae</taxon>
        <taxon>Rhodococcus</taxon>
    </lineage>
</organism>
<dbReference type="SUPFAM" id="SSF53850">
    <property type="entry name" value="Periplasmic binding protein-like II"/>
    <property type="match status" value="1"/>
</dbReference>
<keyword evidence="7" id="KW-1185">Reference proteome</keyword>
<protein>
    <submittedName>
        <fullName evidence="6">ABC transporter substrate-binding protein</fullName>
    </submittedName>
</protein>
<feature type="signal peptide" evidence="4">
    <location>
        <begin position="1"/>
        <end position="16"/>
    </location>
</feature>
<evidence type="ECO:0000256" key="2">
    <source>
        <dbReference type="ARBA" id="ARBA00022448"/>
    </source>
</evidence>
<evidence type="ECO:0000256" key="1">
    <source>
        <dbReference type="ARBA" id="ARBA00005695"/>
    </source>
</evidence>
<dbReference type="InterPro" id="IPR030678">
    <property type="entry name" value="Peptide/Ni-bd"/>
</dbReference>
<feature type="chain" id="PRO_5046707975" evidence="4">
    <location>
        <begin position="17"/>
        <end position="541"/>
    </location>
</feature>
<sequence length="541" mass="58619">MVTLVASLATFASACATPVSTSSPAVVSDQPPEPGGTLRFGVLDAPANLDPQSGSTYPESIITSNIADRLTYQDPESGEIRPWLASSWDYNADLTHFTFQLHEGVTFNDGTAFDAEVVKENFDILGLGDAGLGVPPQAAFWGGYVGTEVLGSNSVGVTFNRPNAGFLQALSHYFSGIVGEKTLALSKTERSRPENIVTTGPFTISEHVFQEKTVLTKRPDYNWPPARSEHTGAAYLDKVEIRVVPEAGVRAGSLQTGDLDAILDVNPTDEQRLASQGFQIVSQLIPGRDLSFDFNTTLAPTNDVAVRRAVNLGWNREALEKTVLSDSYAASTSTISSRVPGYKDFSGSALSFDADHARRILDDAGWKVRGSDGIREKDGQSLTIKLLGVNNLVNNKPSFELVQQDLRKIGIDLQLTLVPIPDFTAQAKTGTYNVQVSSTSRDDPSVIEQAYSPKFSNFANLNPSDPLYNQAVDVLSEISRTLDPTQRTVAVERAQDFVLNTAALTAPIYNNAQVTAASTKVHNITYEAQSRNSFYSLWIAR</sequence>
<feature type="domain" description="Solute-binding protein family 5" evidence="5">
    <location>
        <begin position="79"/>
        <end position="448"/>
    </location>
</feature>
<dbReference type="CDD" id="cd08492">
    <property type="entry name" value="PBP2_NikA_DppA_OppA_like_15"/>
    <property type="match status" value="1"/>
</dbReference>
<dbReference type="EMBL" id="JAWLKB010000028">
    <property type="protein sequence ID" value="MDV6271000.1"/>
    <property type="molecule type" value="Genomic_DNA"/>
</dbReference>
<comment type="caution">
    <text evidence="6">The sequence shown here is derived from an EMBL/GenBank/DDBJ whole genome shotgun (WGS) entry which is preliminary data.</text>
</comment>
<evidence type="ECO:0000256" key="4">
    <source>
        <dbReference type="SAM" id="SignalP"/>
    </source>
</evidence>